<evidence type="ECO:0000256" key="1">
    <source>
        <dbReference type="SAM" id="MobiDB-lite"/>
    </source>
</evidence>
<feature type="transmembrane region" description="Helical" evidence="2">
    <location>
        <begin position="98"/>
        <end position="120"/>
    </location>
</feature>
<comment type="caution">
    <text evidence="4">The sequence shown here is derived from an EMBL/GenBank/DDBJ whole genome shotgun (WGS) entry which is preliminary data.</text>
</comment>
<dbReference type="GO" id="GO:0004888">
    <property type="term" value="F:transmembrane signaling receptor activity"/>
    <property type="evidence" value="ECO:0007669"/>
    <property type="project" value="TreeGrafter"/>
</dbReference>
<organism evidence="4 5">
    <name type="scientific">Ameiurus melas</name>
    <name type="common">Black bullhead</name>
    <name type="synonym">Silurus melas</name>
    <dbReference type="NCBI Taxonomy" id="219545"/>
    <lineage>
        <taxon>Eukaryota</taxon>
        <taxon>Metazoa</taxon>
        <taxon>Chordata</taxon>
        <taxon>Craniata</taxon>
        <taxon>Vertebrata</taxon>
        <taxon>Euteleostomi</taxon>
        <taxon>Actinopterygii</taxon>
        <taxon>Neopterygii</taxon>
        <taxon>Teleostei</taxon>
        <taxon>Ostariophysi</taxon>
        <taxon>Siluriformes</taxon>
        <taxon>Ictaluridae</taxon>
        <taxon>Ameiurus</taxon>
    </lineage>
</organism>
<dbReference type="InterPro" id="IPR015484">
    <property type="entry name" value="CD3_esu/gsu/dsu"/>
</dbReference>
<evidence type="ECO:0000313" key="5">
    <source>
        <dbReference type="Proteomes" id="UP000593565"/>
    </source>
</evidence>
<dbReference type="AlphaFoldDB" id="A0A7J6AT41"/>
<dbReference type="GO" id="GO:0007166">
    <property type="term" value="P:cell surface receptor signaling pathway"/>
    <property type="evidence" value="ECO:0007669"/>
    <property type="project" value="TreeGrafter"/>
</dbReference>
<gene>
    <name evidence="4" type="ORF">AMELA_G00098520</name>
</gene>
<feature type="signal peptide" evidence="3">
    <location>
        <begin position="1"/>
        <end position="21"/>
    </location>
</feature>
<dbReference type="InterPro" id="IPR013783">
    <property type="entry name" value="Ig-like_fold"/>
</dbReference>
<protein>
    <submittedName>
        <fullName evidence="4">Uncharacterized protein</fullName>
    </submittedName>
</protein>
<dbReference type="OrthoDB" id="8941324at2759"/>
<dbReference type="PANTHER" id="PTHR10570">
    <property type="entry name" value="T-CELL SURFACE GLYCOPROTEIN CD3 GAMMA CHAIN / DELTA CHAIN"/>
    <property type="match status" value="1"/>
</dbReference>
<name>A0A7J6AT41_AMEME</name>
<feature type="chain" id="PRO_5029679719" evidence="3">
    <location>
        <begin position="22"/>
        <end position="168"/>
    </location>
</feature>
<feature type="compositionally biased region" description="Polar residues" evidence="1">
    <location>
        <begin position="149"/>
        <end position="160"/>
    </location>
</feature>
<keyword evidence="5" id="KW-1185">Reference proteome</keyword>
<dbReference type="GO" id="GO:0009897">
    <property type="term" value="C:external side of plasma membrane"/>
    <property type="evidence" value="ECO:0007669"/>
    <property type="project" value="TreeGrafter"/>
</dbReference>
<keyword evidence="3" id="KW-0732">Signal</keyword>
<dbReference type="Proteomes" id="UP000593565">
    <property type="component" value="Unassembled WGS sequence"/>
</dbReference>
<proteinExistence type="predicted"/>
<dbReference type="GO" id="GO:0045059">
    <property type="term" value="P:positive thymic T cell selection"/>
    <property type="evidence" value="ECO:0007669"/>
    <property type="project" value="TreeGrafter"/>
</dbReference>
<keyword evidence="2" id="KW-0472">Membrane</keyword>
<evidence type="ECO:0000313" key="4">
    <source>
        <dbReference type="EMBL" id="KAF4085766.1"/>
    </source>
</evidence>
<reference evidence="4 5" key="1">
    <citation type="submission" date="2020-02" db="EMBL/GenBank/DDBJ databases">
        <title>A chromosome-scale genome assembly of the black bullhead catfish (Ameiurus melas).</title>
        <authorList>
            <person name="Wen M."/>
            <person name="Zham M."/>
            <person name="Cabau C."/>
            <person name="Klopp C."/>
            <person name="Donnadieu C."/>
            <person name="Roques C."/>
            <person name="Bouchez O."/>
            <person name="Lampietro C."/>
            <person name="Jouanno E."/>
            <person name="Herpin A."/>
            <person name="Louis A."/>
            <person name="Berthelot C."/>
            <person name="Parey E."/>
            <person name="Roest-Crollius H."/>
            <person name="Braasch I."/>
            <person name="Postlethwait J."/>
            <person name="Robinson-Rechavi M."/>
            <person name="Echchiki A."/>
            <person name="Begum T."/>
            <person name="Montfort J."/>
            <person name="Schartl M."/>
            <person name="Bobe J."/>
            <person name="Guiguen Y."/>
        </authorList>
    </citation>
    <scope>NUCLEOTIDE SEQUENCE [LARGE SCALE GENOMIC DNA]</scope>
    <source>
        <strain evidence="4">M_S1</strain>
        <tissue evidence="4">Blood</tissue>
    </source>
</reference>
<keyword evidence="2" id="KW-0812">Transmembrane</keyword>
<evidence type="ECO:0000256" key="2">
    <source>
        <dbReference type="SAM" id="Phobius"/>
    </source>
</evidence>
<dbReference type="Gene3D" id="2.60.40.10">
    <property type="entry name" value="Immunoglobulins"/>
    <property type="match status" value="1"/>
</dbReference>
<sequence>MKWRSLFFLFTCLLMQELVSGEAEKEPFTLKKKFNEFEFSCKNGKLVTSDDNRRDVITLSYKDEDSGQFSCEINEIKVSEITVKFRTCDNCIQLDTPALTAIIVGNILATFLIAFAVYSITAQPKGKNFSGNKASDKVNLITNGDRDTYQQLNPGQNSEYSRLEVRHK</sequence>
<feature type="region of interest" description="Disordered" evidence="1">
    <location>
        <begin position="145"/>
        <end position="164"/>
    </location>
</feature>
<dbReference type="PANTHER" id="PTHR10570:SF8">
    <property type="entry name" value="T-CELL SURFACE GLYCOPROTEIN CD3 GAMMA CHAIN"/>
    <property type="match status" value="1"/>
</dbReference>
<dbReference type="GO" id="GO:0042105">
    <property type="term" value="C:alpha-beta T cell receptor complex"/>
    <property type="evidence" value="ECO:0007669"/>
    <property type="project" value="TreeGrafter"/>
</dbReference>
<accession>A0A7J6AT41</accession>
<evidence type="ECO:0000256" key="3">
    <source>
        <dbReference type="SAM" id="SignalP"/>
    </source>
</evidence>
<keyword evidence="2" id="KW-1133">Transmembrane helix</keyword>
<dbReference type="EMBL" id="JAAGNN010000008">
    <property type="protein sequence ID" value="KAF4085766.1"/>
    <property type="molecule type" value="Genomic_DNA"/>
</dbReference>